<evidence type="ECO:0000256" key="1">
    <source>
        <dbReference type="SAM" id="Phobius"/>
    </source>
</evidence>
<feature type="transmembrane region" description="Helical" evidence="1">
    <location>
        <begin position="378"/>
        <end position="400"/>
    </location>
</feature>
<feature type="transmembrane region" description="Helical" evidence="1">
    <location>
        <begin position="341"/>
        <end position="366"/>
    </location>
</feature>
<dbReference type="AlphaFoldDB" id="A0A8E2JR94"/>
<organism evidence="3 4">
    <name type="scientific">Glonium stellatum</name>
    <dbReference type="NCBI Taxonomy" id="574774"/>
    <lineage>
        <taxon>Eukaryota</taxon>
        <taxon>Fungi</taxon>
        <taxon>Dikarya</taxon>
        <taxon>Ascomycota</taxon>
        <taxon>Pezizomycotina</taxon>
        <taxon>Dothideomycetes</taxon>
        <taxon>Pleosporomycetidae</taxon>
        <taxon>Gloniales</taxon>
        <taxon>Gloniaceae</taxon>
        <taxon>Glonium</taxon>
    </lineage>
</organism>
<feature type="transmembrane region" description="Helical" evidence="1">
    <location>
        <begin position="61"/>
        <end position="81"/>
    </location>
</feature>
<dbReference type="OrthoDB" id="9451547at2759"/>
<protein>
    <submittedName>
        <fullName evidence="3">Uncharacterized protein</fullName>
    </submittedName>
</protein>
<keyword evidence="1" id="KW-1133">Transmembrane helix</keyword>
<keyword evidence="4" id="KW-1185">Reference proteome</keyword>
<dbReference type="PANTHER" id="PTHR35043">
    <property type="entry name" value="TRANSCRIPTION FACTOR DOMAIN-CONTAINING PROTEIN"/>
    <property type="match status" value="1"/>
</dbReference>
<feature type="transmembrane region" description="Helical" evidence="1">
    <location>
        <begin position="421"/>
        <end position="448"/>
    </location>
</feature>
<accession>A0A8E2JR94</accession>
<feature type="transmembrane region" description="Helical" evidence="1">
    <location>
        <begin position="260"/>
        <end position="280"/>
    </location>
</feature>
<dbReference type="EMBL" id="KV750001">
    <property type="protein sequence ID" value="OCL06695.1"/>
    <property type="molecule type" value="Genomic_DNA"/>
</dbReference>
<feature type="chain" id="PRO_5034905260" evidence="2">
    <location>
        <begin position="23"/>
        <end position="465"/>
    </location>
</feature>
<gene>
    <name evidence="3" type="ORF">AOQ84DRAFT_410365</name>
</gene>
<feature type="signal peptide" evidence="2">
    <location>
        <begin position="1"/>
        <end position="22"/>
    </location>
</feature>
<name>A0A8E2JR94_9PEZI</name>
<evidence type="ECO:0000313" key="4">
    <source>
        <dbReference type="Proteomes" id="UP000250140"/>
    </source>
</evidence>
<dbReference type="Proteomes" id="UP000250140">
    <property type="component" value="Unassembled WGS sequence"/>
</dbReference>
<reference evidence="3 4" key="1">
    <citation type="journal article" date="2016" name="Nat. Commun.">
        <title>Ectomycorrhizal ecology is imprinted in the genome of the dominant symbiotic fungus Cenococcum geophilum.</title>
        <authorList>
            <consortium name="DOE Joint Genome Institute"/>
            <person name="Peter M."/>
            <person name="Kohler A."/>
            <person name="Ohm R.A."/>
            <person name="Kuo A."/>
            <person name="Krutzmann J."/>
            <person name="Morin E."/>
            <person name="Arend M."/>
            <person name="Barry K.W."/>
            <person name="Binder M."/>
            <person name="Choi C."/>
            <person name="Clum A."/>
            <person name="Copeland A."/>
            <person name="Grisel N."/>
            <person name="Haridas S."/>
            <person name="Kipfer T."/>
            <person name="LaButti K."/>
            <person name="Lindquist E."/>
            <person name="Lipzen A."/>
            <person name="Maire R."/>
            <person name="Meier B."/>
            <person name="Mihaltcheva S."/>
            <person name="Molinier V."/>
            <person name="Murat C."/>
            <person name="Poggeler S."/>
            <person name="Quandt C.A."/>
            <person name="Sperisen C."/>
            <person name="Tritt A."/>
            <person name="Tisserant E."/>
            <person name="Crous P.W."/>
            <person name="Henrissat B."/>
            <person name="Nehls U."/>
            <person name="Egli S."/>
            <person name="Spatafora J.W."/>
            <person name="Grigoriev I.V."/>
            <person name="Martin F.M."/>
        </authorList>
    </citation>
    <scope>NUCLEOTIDE SEQUENCE [LARGE SCALE GENOMIC DNA]</scope>
    <source>
        <strain evidence="3 4">CBS 207.34</strain>
    </source>
</reference>
<evidence type="ECO:0000313" key="3">
    <source>
        <dbReference type="EMBL" id="OCL06695.1"/>
    </source>
</evidence>
<sequence>MFSIRSLLISLVVFLSTPVVLGWASVEVAASGLEFDSASFPLEKRRTGWQAGPSQRGTITIIWSCLSTMIACTWTILHLNVPQQCDSGWRKFCRKTKWMITTILFPEFIFSKAVCELQMAVNDLYDMKEKERKVPATINSNKGSTAKAVTHPSTYSYDPDILPDKERTWTLIHSYFANMGGFERYRNPVPYSNTIIPVTTNALVNCCVGSDHDPLPTLALNEKDIEDKSKADWFVKSIAVIQISWLLLSVIVRAVRKLPISQLEICTSAFAILAIATYFANWSKPKDVGAAVRFRIAADTYQCEAQKYHGEPFFLRQIKPSETLASVVGCRIENDFVRIDGWLPTMAIAMAISTAVFGGLHCLAWNFEFPTEAELGIWMVASVLSATIPTFALLLNITFVTGIHRDKLESAISPRDRASRLITIVGGLFYAVIRMLLLVLTFCAFRSVPEGLFIGTWTRFLPSIS</sequence>
<feature type="transmembrane region" description="Helical" evidence="1">
    <location>
        <begin position="233"/>
        <end position="254"/>
    </location>
</feature>
<keyword evidence="2" id="KW-0732">Signal</keyword>
<keyword evidence="1" id="KW-0472">Membrane</keyword>
<proteinExistence type="predicted"/>
<keyword evidence="1" id="KW-0812">Transmembrane</keyword>
<evidence type="ECO:0000256" key="2">
    <source>
        <dbReference type="SAM" id="SignalP"/>
    </source>
</evidence>
<dbReference type="PANTHER" id="PTHR35043:SF8">
    <property type="entry name" value="DUF4220 DOMAIN-CONTAINING PROTEIN"/>
    <property type="match status" value="1"/>
</dbReference>